<dbReference type="PANTHER" id="PTHR43794:SF11">
    <property type="entry name" value="AMIDOHYDROLASE-RELATED DOMAIN-CONTAINING PROTEIN"/>
    <property type="match status" value="1"/>
</dbReference>
<dbReference type="SUPFAM" id="SSF51556">
    <property type="entry name" value="Metallo-dependent hydrolases"/>
    <property type="match status" value="1"/>
</dbReference>
<dbReference type="Gene3D" id="3.20.20.140">
    <property type="entry name" value="Metal-dependent hydrolases"/>
    <property type="match status" value="1"/>
</dbReference>
<dbReference type="GO" id="GO:0016787">
    <property type="term" value="F:hydrolase activity"/>
    <property type="evidence" value="ECO:0007669"/>
    <property type="project" value="UniProtKB-KW"/>
</dbReference>
<dbReference type="eggNOG" id="arCOG00692">
    <property type="taxonomic scope" value="Archaea"/>
</dbReference>
<keyword evidence="3" id="KW-1185">Reference proteome</keyword>
<dbReference type="Proteomes" id="UP000005867">
    <property type="component" value="Chromosome"/>
</dbReference>
<dbReference type="InterPro" id="IPR050287">
    <property type="entry name" value="MTA/SAH_deaminase"/>
</dbReference>
<dbReference type="BioCyc" id="PSP1104324:GJSN-1052-MONOMER"/>
<accession>G7VC13</accession>
<name>G7VC13_9CREN</name>
<keyword evidence="1 2" id="KW-0378">Hydrolase</keyword>
<proteinExistence type="predicted"/>
<dbReference type="KEGG" id="pyr:P186_1077"/>
<dbReference type="AlphaFoldDB" id="G7VC13"/>
<dbReference type="HOGENOM" id="CLU_711017_0_0_2"/>
<organism evidence="2 3">
    <name type="scientific">Pyrobaculum ferrireducens</name>
    <dbReference type="NCBI Taxonomy" id="1104324"/>
    <lineage>
        <taxon>Archaea</taxon>
        <taxon>Thermoproteota</taxon>
        <taxon>Thermoprotei</taxon>
        <taxon>Thermoproteales</taxon>
        <taxon>Thermoproteaceae</taxon>
        <taxon>Pyrobaculum</taxon>
    </lineage>
</organism>
<dbReference type="PANTHER" id="PTHR43794">
    <property type="entry name" value="AMINOHYDROLASE SSNA-RELATED"/>
    <property type="match status" value="1"/>
</dbReference>
<reference evidence="2 3" key="1">
    <citation type="journal article" date="2012" name="J. Bacteriol.">
        <title>Complete genome sequence of strain 1860, a crenarchaeon of the genus pyrobaculum able to grow with various electron acceptors.</title>
        <authorList>
            <person name="Mardanov A.V."/>
            <person name="Gumerov V.M."/>
            <person name="Slobodkina G.B."/>
            <person name="Beletsky A.V."/>
            <person name="Bonch-Osmolovskaya E.A."/>
            <person name="Ravin N.V."/>
            <person name="Skryabin K.G."/>
        </authorList>
    </citation>
    <scope>NUCLEOTIDE SEQUENCE [LARGE SCALE GENOMIC DNA]</scope>
    <source>
        <strain evidence="2 3">1860</strain>
    </source>
</reference>
<dbReference type="STRING" id="1104324.P186_1077"/>
<dbReference type="EMBL" id="CP003098">
    <property type="protein sequence ID" value="AET32513.1"/>
    <property type="molecule type" value="Genomic_DNA"/>
</dbReference>
<protein>
    <submittedName>
        <fullName evidence="2">Chlorohydrolase, conjectural</fullName>
    </submittedName>
</protein>
<evidence type="ECO:0000313" key="2">
    <source>
        <dbReference type="EMBL" id="AET32513.1"/>
    </source>
</evidence>
<evidence type="ECO:0000313" key="3">
    <source>
        <dbReference type="Proteomes" id="UP000005867"/>
    </source>
</evidence>
<evidence type="ECO:0000256" key="1">
    <source>
        <dbReference type="ARBA" id="ARBA00022801"/>
    </source>
</evidence>
<gene>
    <name evidence="2" type="ORF">P186_1077</name>
</gene>
<dbReference type="InterPro" id="IPR032466">
    <property type="entry name" value="Metal_Hydrolase"/>
</dbReference>
<sequence length="395" mass="44525">MFRHGSLNTCGYKPICRGRSTKAARRGEVCVSWNLHFFIWWFFRWGVRYRARYVLAGGLEVVEDGVVEVDDAGRVVGVGRYTGGVAADLGAVVLMPMLTNAHVHVLDAVLMDRDDLYIDDLVGWPHGVKYHVVRQLVRRGRHISVLRRVAERMRMYGVGCAVVYAEYAARDVEEVFRQYGIEAVVFQEAHGDFPNYPNVQVASPLDHPPEYLRELRRRYRLLSTHVSETADCHEGGDLDLALRVMDADVLIHLVHLTPEEAAQIPPGKTVVVNPRANAYFVGRVAPVPHLLHLKPLLGTDNVFMNEPDPWAEMKFLHAYAAAAGWQLAERDILAMAALWPWEKLRCNPPIETGQPLRALAVAAPYAGDKIYKYLVKRVSHRDLIAVIKGDRVEAL</sequence>